<proteinExistence type="predicted"/>
<dbReference type="AlphaFoldDB" id="A0A8D8QXL9"/>
<evidence type="ECO:0000313" key="1">
    <source>
        <dbReference type="EMBL" id="CAG6640345.1"/>
    </source>
</evidence>
<name>A0A8D8QXL9_9HEMI</name>
<organism evidence="1">
    <name type="scientific">Cacopsylla melanoneura</name>
    <dbReference type="NCBI Taxonomy" id="428564"/>
    <lineage>
        <taxon>Eukaryota</taxon>
        <taxon>Metazoa</taxon>
        <taxon>Ecdysozoa</taxon>
        <taxon>Arthropoda</taxon>
        <taxon>Hexapoda</taxon>
        <taxon>Insecta</taxon>
        <taxon>Pterygota</taxon>
        <taxon>Neoptera</taxon>
        <taxon>Paraneoptera</taxon>
        <taxon>Hemiptera</taxon>
        <taxon>Sternorrhyncha</taxon>
        <taxon>Psylloidea</taxon>
        <taxon>Psyllidae</taxon>
        <taxon>Psyllinae</taxon>
        <taxon>Cacopsylla</taxon>
    </lineage>
</organism>
<accession>A0A8D8QXL9</accession>
<sequence length="231" mass="25739">MIAIINVITTEFCFFQSHLAHSVSTSTNMSLDRYCSSYIFLGFFISTVLCDTPAYTNADYSTKMSNCIDKSIKEKFNVILPVNNVTLVMSTFDAEGFYKLLSEQGVPLDTYGFRSIKSQMKECVNGYYNSNDMDQVSSTRLAEDCTCQALAKHFNFDPNAPPTCAFIGFKGLGDEPYYEGYDKYGLNVRDDGKEKEIWSVTKKGIGSIKSQDGTSCYARLAAMGIDVVESQ</sequence>
<dbReference type="EMBL" id="HBUF01111551">
    <property type="protein sequence ID" value="CAG6640345.1"/>
    <property type="molecule type" value="Transcribed_RNA"/>
</dbReference>
<reference evidence="1" key="1">
    <citation type="submission" date="2021-05" db="EMBL/GenBank/DDBJ databases">
        <authorList>
            <person name="Alioto T."/>
            <person name="Alioto T."/>
            <person name="Gomez Garrido J."/>
        </authorList>
    </citation>
    <scope>NUCLEOTIDE SEQUENCE</scope>
</reference>
<protein>
    <submittedName>
        <fullName evidence="1">Uncharacterized protein</fullName>
    </submittedName>
</protein>